<feature type="compositionally biased region" description="Polar residues" evidence="2">
    <location>
        <begin position="7"/>
        <end position="17"/>
    </location>
</feature>
<evidence type="ECO:0000313" key="4">
    <source>
        <dbReference type="EMBL" id="NXI64311.1"/>
    </source>
</evidence>
<proteinExistence type="predicted"/>
<dbReference type="InterPro" id="IPR007110">
    <property type="entry name" value="Ig-like_dom"/>
</dbReference>
<evidence type="ECO:0000256" key="2">
    <source>
        <dbReference type="SAM" id="MobiDB-lite"/>
    </source>
</evidence>
<feature type="domain" description="Ig-like" evidence="3">
    <location>
        <begin position="16"/>
        <end position="107"/>
    </location>
</feature>
<dbReference type="InterPro" id="IPR036179">
    <property type="entry name" value="Ig-like_dom_sf"/>
</dbReference>
<dbReference type="EMBL" id="VXAA01001706">
    <property type="protein sequence ID" value="NXI64311.1"/>
    <property type="molecule type" value="Genomic_DNA"/>
</dbReference>
<feature type="region of interest" description="Disordered" evidence="2">
    <location>
        <begin position="1"/>
        <end position="22"/>
    </location>
</feature>
<dbReference type="AlphaFoldDB" id="A0A7K9UXY2"/>
<sequence length="108" mass="11512">GEDSRSFHISTQGTPPSTAGAGETLSSITAVAGGQLTLECPVDAVPPPRIEWHREGSPLREDARRQTLAEGRILRIQAVGTEDSGEYICRAGTMPGNTSLRFQVEIHG</sequence>
<accession>A0A7K9UXY2</accession>
<dbReference type="PROSITE" id="PS50835">
    <property type="entry name" value="IG_LIKE"/>
    <property type="match status" value="1"/>
</dbReference>
<dbReference type="InterPro" id="IPR003599">
    <property type="entry name" value="Ig_sub"/>
</dbReference>
<dbReference type="FunFam" id="2.60.40.10:FF:000503">
    <property type="entry name" value="Hemicentin 1"/>
    <property type="match status" value="1"/>
</dbReference>
<dbReference type="GO" id="GO:0030424">
    <property type="term" value="C:axon"/>
    <property type="evidence" value="ECO:0007669"/>
    <property type="project" value="TreeGrafter"/>
</dbReference>
<dbReference type="PANTHER" id="PTHR10075:SF100">
    <property type="entry name" value="FASCICLIN-2"/>
    <property type="match status" value="1"/>
</dbReference>
<dbReference type="GO" id="GO:0098632">
    <property type="term" value="F:cell-cell adhesion mediator activity"/>
    <property type="evidence" value="ECO:0007669"/>
    <property type="project" value="TreeGrafter"/>
</dbReference>
<feature type="non-terminal residue" evidence="4">
    <location>
        <position position="108"/>
    </location>
</feature>
<feature type="non-terminal residue" evidence="4">
    <location>
        <position position="1"/>
    </location>
</feature>
<dbReference type="GO" id="GO:0005886">
    <property type="term" value="C:plasma membrane"/>
    <property type="evidence" value="ECO:0007669"/>
    <property type="project" value="TreeGrafter"/>
</dbReference>
<dbReference type="SMART" id="SM00408">
    <property type="entry name" value="IGc2"/>
    <property type="match status" value="1"/>
</dbReference>
<keyword evidence="5" id="KW-1185">Reference proteome</keyword>
<dbReference type="Proteomes" id="UP000567872">
    <property type="component" value="Unassembled WGS sequence"/>
</dbReference>
<reference evidence="4 5" key="1">
    <citation type="submission" date="2019-09" db="EMBL/GenBank/DDBJ databases">
        <title>Bird 10,000 Genomes (B10K) Project - Family phase.</title>
        <authorList>
            <person name="Zhang G."/>
        </authorList>
    </citation>
    <scope>NUCLEOTIDE SEQUENCE [LARGE SCALE GENOMIC DNA]</scope>
    <source>
        <strain evidence="4">B10K-DU-001-57</strain>
        <tissue evidence="4">Muscle</tissue>
    </source>
</reference>
<gene>
    <name evidence="4" type="primary">Hmcn2_1</name>
    <name evidence="4" type="ORF">ANSSEM_R15572</name>
</gene>
<evidence type="ECO:0000259" key="3">
    <source>
        <dbReference type="PROSITE" id="PS50835"/>
    </source>
</evidence>
<protein>
    <submittedName>
        <fullName evidence="4">HMCN2 protein</fullName>
    </submittedName>
</protein>
<dbReference type="Pfam" id="PF07679">
    <property type="entry name" value="I-set"/>
    <property type="match status" value="1"/>
</dbReference>
<dbReference type="Gene3D" id="2.60.40.10">
    <property type="entry name" value="Immunoglobulins"/>
    <property type="match status" value="1"/>
</dbReference>
<dbReference type="PANTHER" id="PTHR10075">
    <property type="entry name" value="BASIGIN RELATED"/>
    <property type="match status" value="1"/>
</dbReference>
<dbReference type="GO" id="GO:0070593">
    <property type="term" value="P:dendrite self-avoidance"/>
    <property type="evidence" value="ECO:0007669"/>
    <property type="project" value="TreeGrafter"/>
</dbReference>
<evidence type="ECO:0000256" key="1">
    <source>
        <dbReference type="ARBA" id="ARBA00023319"/>
    </source>
</evidence>
<dbReference type="InterPro" id="IPR013098">
    <property type="entry name" value="Ig_I-set"/>
</dbReference>
<keyword evidence="1" id="KW-0393">Immunoglobulin domain</keyword>
<dbReference type="SUPFAM" id="SSF48726">
    <property type="entry name" value="Immunoglobulin"/>
    <property type="match status" value="1"/>
</dbReference>
<dbReference type="InterPro" id="IPR013783">
    <property type="entry name" value="Ig-like_fold"/>
</dbReference>
<comment type="caution">
    <text evidence="4">The sequence shown here is derived from an EMBL/GenBank/DDBJ whole genome shotgun (WGS) entry which is preliminary data.</text>
</comment>
<dbReference type="InterPro" id="IPR003598">
    <property type="entry name" value="Ig_sub2"/>
</dbReference>
<organism evidence="4 5">
    <name type="scientific">Anseranas semipalmata</name>
    <name type="common">Magpie goose</name>
    <name type="synonym">Anas semipalmata</name>
    <dbReference type="NCBI Taxonomy" id="8851"/>
    <lineage>
        <taxon>Eukaryota</taxon>
        <taxon>Metazoa</taxon>
        <taxon>Chordata</taxon>
        <taxon>Craniata</taxon>
        <taxon>Vertebrata</taxon>
        <taxon>Euteleostomi</taxon>
        <taxon>Archelosauria</taxon>
        <taxon>Archosauria</taxon>
        <taxon>Dinosauria</taxon>
        <taxon>Saurischia</taxon>
        <taxon>Theropoda</taxon>
        <taxon>Coelurosauria</taxon>
        <taxon>Aves</taxon>
        <taxon>Neognathae</taxon>
        <taxon>Galloanserae</taxon>
        <taxon>Anseriformes</taxon>
        <taxon>Anseranatidae</taxon>
        <taxon>Anseranas</taxon>
    </lineage>
</organism>
<dbReference type="SMART" id="SM00409">
    <property type="entry name" value="IG"/>
    <property type="match status" value="1"/>
</dbReference>
<dbReference type="OrthoDB" id="6159398at2759"/>
<evidence type="ECO:0000313" key="5">
    <source>
        <dbReference type="Proteomes" id="UP000567872"/>
    </source>
</evidence>
<name>A0A7K9UXY2_ANSSE</name>
<dbReference type="GO" id="GO:0007156">
    <property type="term" value="P:homophilic cell adhesion via plasma membrane adhesion molecules"/>
    <property type="evidence" value="ECO:0007669"/>
    <property type="project" value="TreeGrafter"/>
</dbReference>
<dbReference type="GO" id="GO:0007411">
    <property type="term" value="P:axon guidance"/>
    <property type="evidence" value="ECO:0007669"/>
    <property type="project" value="TreeGrafter"/>
</dbReference>